<dbReference type="WBParaSite" id="L893_g17038.t1">
    <property type="protein sequence ID" value="L893_g17038.t1"/>
    <property type="gene ID" value="L893_g17038"/>
</dbReference>
<feature type="domain" description="7TM GPCR serpentine receptor class x (Srx)" evidence="2">
    <location>
        <begin position="21"/>
        <end position="149"/>
    </location>
</feature>
<keyword evidence="1" id="KW-0472">Membrane</keyword>
<keyword evidence="1" id="KW-0812">Transmembrane</keyword>
<accession>A0A1I7YJM0</accession>
<proteinExistence type="predicted"/>
<dbReference type="Proteomes" id="UP000095287">
    <property type="component" value="Unplaced"/>
</dbReference>
<reference evidence="4" key="1">
    <citation type="submission" date="2016-11" db="UniProtKB">
        <authorList>
            <consortium name="WormBaseParasite"/>
        </authorList>
    </citation>
    <scope>IDENTIFICATION</scope>
</reference>
<dbReference type="AlphaFoldDB" id="A0A1I7YJM0"/>
<evidence type="ECO:0000259" key="2">
    <source>
        <dbReference type="Pfam" id="PF10328"/>
    </source>
</evidence>
<dbReference type="PANTHER" id="PTHR23017:SF21">
    <property type="entry name" value="7TM GPCR SERPENTINE RECEPTOR CLASS X (SRX) DOMAIN-CONTAINING PROTEIN"/>
    <property type="match status" value="1"/>
</dbReference>
<dbReference type="Pfam" id="PF10328">
    <property type="entry name" value="7TM_GPCR_Srx"/>
    <property type="match status" value="1"/>
</dbReference>
<name>A0A1I7YJM0_9BILA</name>
<protein>
    <submittedName>
        <fullName evidence="4">7TM_GPCR_Srx domain-containing protein</fullName>
    </submittedName>
</protein>
<keyword evidence="1" id="KW-1133">Transmembrane helix</keyword>
<feature type="transmembrane region" description="Helical" evidence="1">
    <location>
        <begin position="130"/>
        <end position="150"/>
    </location>
</feature>
<dbReference type="InterPro" id="IPR019430">
    <property type="entry name" value="7TM_GPCR_serpentine_rcpt_Srx"/>
</dbReference>
<sequence>MDNDNKVTEEDSATHVSIIMFTMSIASLVSNSYIVMYARKRKIFGYFFGHVLVHRSLMEAINSFITLSFFSTYIYWAYEVPTWLNTAITTFYAFNLSSAYVLHLVISINRCVAVFLPLRYDGIFDKRRSVLSASILIVLLGAIITSLSFYSKPDVTSSLFNAFLGSCSHFMFSRELYDIQTVDCDEDETAIDYTVGYPTTAYPAIEANYSGMEELHLHGKIVTPHYIALLPVDT</sequence>
<feature type="transmembrane region" description="Helical" evidence="1">
    <location>
        <begin position="12"/>
        <end position="36"/>
    </location>
</feature>
<dbReference type="Gene3D" id="1.20.1070.10">
    <property type="entry name" value="Rhodopsin 7-helix transmembrane proteins"/>
    <property type="match status" value="1"/>
</dbReference>
<keyword evidence="3" id="KW-1185">Reference proteome</keyword>
<evidence type="ECO:0000313" key="4">
    <source>
        <dbReference type="WBParaSite" id="L893_g17038.t1"/>
    </source>
</evidence>
<evidence type="ECO:0000313" key="3">
    <source>
        <dbReference type="Proteomes" id="UP000095287"/>
    </source>
</evidence>
<dbReference type="PANTHER" id="PTHR23017">
    <property type="entry name" value="SERPENTINE RECEPTOR, CLASS X"/>
    <property type="match status" value="1"/>
</dbReference>
<organism evidence="3 4">
    <name type="scientific">Steinernema glaseri</name>
    <dbReference type="NCBI Taxonomy" id="37863"/>
    <lineage>
        <taxon>Eukaryota</taxon>
        <taxon>Metazoa</taxon>
        <taxon>Ecdysozoa</taxon>
        <taxon>Nematoda</taxon>
        <taxon>Chromadorea</taxon>
        <taxon>Rhabditida</taxon>
        <taxon>Tylenchina</taxon>
        <taxon>Panagrolaimomorpha</taxon>
        <taxon>Strongyloidoidea</taxon>
        <taxon>Steinernematidae</taxon>
        <taxon>Steinernema</taxon>
    </lineage>
</organism>
<evidence type="ECO:0000256" key="1">
    <source>
        <dbReference type="SAM" id="Phobius"/>
    </source>
</evidence>
<feature type="transmembrane region" description="Helical" evidence="1">
    <location>
        <begin position="57"/>
        <end position="78"/>
    </location>
</feature>
<dbReference type="SUPFAM" id="SSF81321">
    <property type="entry name" value="Family A G protein-coupled receptor-like"/>
    <property type="match status" value="1"/>
</dbReference>